<keyword evidence="1 2" id="KW-0808">Transferase</keyword>
<evidence type="ECO:0000256" key="2">
    <source>
        <dbReference type="RuleBase" id="RU003750"/>
    </source>
</evidence>
<organism evidence="5 6">
    <name type="scientific">Asanoa siamensis</name>
    <dbReference type="NCBI Taxonomy" id="926357"/>
    <lineage>
        <taxon>Bacteria</taxon>
        <taxon>Bacillati</taxon>
        <taxon>Actinomycetota</taxon>
        <taxon>Actinomycetes</taxon>
        <taxon>Micromonosporales</taxon>
        <taxon>Micromonosporaceae</taxon>
        <taxon>Asanoa</taxon>
    </lineage>
</organism>
<dbReference type="InterPro" id="IPR043130">
    <property type="entry name" value="CDP-OH_PTrfase_TM_dom"/>
</dbReference>
<gene>
    <name evidence="5" type="ORF">Asi02nite_75210</name>
</gene>
<evidence type="ECO:0000256" key="3">
    <source>
        <dbReference type="SAM" id="MobiDB-lite"/>
    </source>
</evidence>
<accession>A0ABQ4D3A3</accession>
<dbReference type="Pfam" id="PF01066">
    <property type="entry name" value="CDP-OH_P_transf"/>
    <property type="match status" value="1"/>
</dbReference>
<proteinExistence type="inferred from homology"/>
<keyword evidence="4" id="KW-1133">Transmembrane helix</keyword>
<protein>
    <recommendedName>
        <fullName evidence="7">CDP-diacylglycerol--glycerol-3-phosphate 3-phosphatidyltransferase</fullName>
    </recommendedName>
</protein>
<reference evidence="5 6" key="1">
    <citation type="submission" date="2021-01" db="EMBL/GenBank/DDBJ databases">
        <title>Whole genome shotgun sequence of Asanoa siamensis NBRC 107932.</title>
        <authorList>
            <person name="Komaki H."/>
            <person name="Tamura T."/>
        </authorList>
    </citation>
    <scope>NUCLEOTIDE SEQUENCE [LARGE SCALE GENOMIC DNA]</scope>
    <source>
        <strain evidence="5 6">NBRC 107932</strain>
    </source>
</reference>
<feature type="compositionally biased region" description="Basic and acidic residues" evidence="3">
    <location>
        <begin position="12"/>
        <end position="25"/>
    </location>
</feature>
<feature type="transmembrane region" description="Helical" evidence="4">
    <location>
        <begin position="198"/>
        <end position="218"/>
    </location>
</feature>
<evidence type="ECO:0000313" key="5">
    <source>
        <dbReference type="EMBL" id="GIF78003.1"/>
    </source>
</evidence>
<feature type="transmembrane region" description="Helical" evidence="4">
    <location>
        <begin position="133"/>
        <end position="153"/>
    </location>
</feature>
<dbReference type="PROSITE" id="PS00379">
    <property type="entry name" value="CDP_ALCOHOL_P_TRANSF"/>
    <property type="match status" value="1"/>
</dbReference>
<feature type="transmembrane region" description="Helical" evidence="4">
    <location>
        <begin position="58"/>
        <end position="85"/>
    </location>
</feature>
<keyword evidence="6" id="KW-1185">Reference proteome</keyword>
<evidence type="ECO:0000256" key="4">
    <source>
        <dbReference type="SAM" id="Phobius"/>
    </source>
</evidence>
<feature type="region of interest" description="Disordered" evidence="3">
    <location>
        <begin position="1"/>
        <end position="37"/>
    </location>
</feature>
<comment type="caution">
    <text evidence="5">The sequence shown here is derived from an EMBL/GenBank/DDBJ whole genome shotgun (WGS) entry which is preliminary data.</text>
</comment>
<dbReference type="InterPro" id="IPR000462">
    <property type="entry name" value="CDP-OH_P_trans"/>
</dbReference>
<evidence type="ECO:0008006" key="7">
    <source>
        <dbReference type="Google" id="ProtNLM"/>
    </source>
</evidence>
<dbReference type="EMBL" id="BONE01000113">
    <property type="protein sequence ID" value="GIF78003.1"/>
    <property type="molecule type" value="Genomic_DNA"/>
</dbReference>
<keyword evidence="4" id="KW-0472">Membrane</keyword>
<dbReference type="Gene3D" id="1.20.120.1760">
    <property type="match status" value="1"/>
</dbReference>
<dbReference type="InterPro" id="IPR048254">
    <property type="entry name" value="CDP_ALCOHOL_P_TRANSF_CS"/>
</dbReference>
<comment type="similarity">
    <text evidence="2">Belongs to the CDP-alcohol phosphatidyltransferase class-I family.</text>
</comment>
<dbReference type="Proteomes" id="UP000604117">
    <property type="component" value="Unassembled WGS sequence"/>
</dbReference>
<evidence type="ECO:0000313" key="6">
    <source>
        <dbReference type="Proteomes" id="UP000604117"/>
    </source>
</evidence>
<name>A0ABQ4D3A3_9ACTN</name>
<evidence type="ECO:0000256" key="1">
    <source>
        <dbReference type="ARBA" id="ARBA00022679"/>
    </source>
</evidence>
<sequence>MSAAPRKPTQSEPRDETHRPLHIGDVEPADPTGTQPHSASFGSEIYTIPNLVTAVRTIAAVSLAAAALVHRSVPLVAAAFAIYWIGDMLDGLAARILRQETRFGAVLDILSDRACCSLCVAVVIVLRPDMAFPLALFLLQFMVLDCQLSLSFLRWPIVSPNYFYVVHRAVYLWNWSPPAKAVNTSALVVLVLLAPSPLYPLALALAVTAVKVISLVTVSRLREAGPHFA</sequence>
<keyword evidence="4" id="KW-0812">Transmembrane</keyword>